<dbReference type="InterPro" id="IPR032675">
    <property type="entry name" value="LRR_dom_sf"/>
</dbReference>
<dbReference type="Gene3D" id="1.10.8.430">
    <property type="entry name" value="Helical domain of apoptotic protease-activating factors"/>
    <property type="match status" value="1"/>
</dbReference>
<dbReference type="Gene3D" id="3.40.50.300">
    <property type="entry name" value="P-loop containing nucleotide triphosphate hydrolases"/>
    <property type="match status" value="1"/>
</dbReference>
<keyword evidence="13" id="KW-1185">Reference proteome</keyword>
<feature type="domain" description="Disease resistance N-terminal" evidence="9">
    <location>
        <begin position="12"/>
        <end position="100"/>
    </location>
</feature>
<dbReference type="CDD" id="cd14798">
    <property type="entry name" value="RX-CC_like"/>
    <property type="match status" value="1"/>
</dbReference>
<dbReference type="FunFam" id="1.10.10.10:FF:000322">
    <property type="entry name" value="Probable disease resistance protein At1g63360"/>
    <property type="match status" value="1"/>
</dbReference>
<evidence type="ECO:0000256" key="1">
    <source>
        <dbReference type="ARBA" id="ARBA00008894"/>
    </source>
</evidence>
<reference evidence="12" key="2">
    <citation type="submission" date="2015-06" db="UniProtKB">
        <authorList>
            <consortium name="EnsemblPlants"/>
        </authorList>
    </citation>
    <scope>IDENTIFICATION</scope>
</reference>
<evidence type="ECO:0000256" key="4">
    <source>
        <dbReference type="ARBA" id="ARBA00022741"/>
    </source>
</evidence>
<dbReference type="InterPro" id="IPR027417">
    <property type="entry name" value="P-loop_NTPase"/>
</dbReference>
<dbReference type="Gene3D" id="1.20.5.4130">
    <property type="match status" value="1"/>
</dbReference>
<keyword evidence="6 7" id="KW-0175">Coiled coil</keyword>
<dbReference type="Gene3D" id="3.80.10.10">
    <property type="entry name" value="Ribonuclease Inhibitor"/>
    <property type="match status" value="1"/>
</dbReference>
<evidence type="ECO:0000256" key="3">
    <source>
        <dbReference type="ARBA" id="ARBA00022737"/>
    </source>
</evidence>
<proteinExistence type="inferred from homology"/>
<keyword evidence="3" id="KW-0677">Repeat</keyword>
<dbReference type="PANTHER" id="PTHR23155">
    <property type="entry name" value="DISEASE RESISTANCE PROTEIN RP"/>
    <property type="match status" value="1"/>
</dbReference>
<dbReference type="GO" id="GO:0043531">
    <property type="term" value="F:ADP binding"/>
    <property type="evidence" value="ECO:0007669"/>
    <property type="project" value="InterPro"/>
</dbReference>
<evidence type="ECO:0000256" key="7">
    <source>
        <dbReference type="SAM" id="Coils"/>
    </source>
</evidence>
<dbReference type="SUPFAM" id="SSF52540">
    <property type="entry name" value="P-loop containing nucleoside triphosphate hydrolases"/>
    <property type="match status" value="1"/>
</dbReference>
<dbReference type="Pfam" id="PF00931">
    <property type="entry name" value="NB-ARC"/>
    <property type="match status" value="1"/>
</dbReference>
<dbReference type="InterPro" id="IPR002182">
    <property type="entry name" value="NB-ARC"/>
</dbReference>
<dbReference type="HOGENOM" id="CLU_000837_25_0_1"/>
<dbReference type="InterPro" id="IPR058922">
    <property type="entry name" value="WHD_DRP"/>
</dbReference>
<dbReference type="PANTHER" id="PTHR23155:SF1116">
    <property type="entry name" value="OS12G0273300 PROTEIN"/>
    <property type="match status" value="1"/>
</dbReference>
<dbReference type="Proteomes" id="UP000008022">
    <property type="component" value="Unassembled WGS sequence"/>
</dbReference>
<evidence type="ECO:0000256" key="5">
    <source>
        <dbReference type="ARBA" id="ARBA00022821"/>
    </source>
</evidence>
<dbReference type="InterPro" id="IPR055414">
    <property type="entry name" value="LRR_R13L4/SHOC2-like"/>
</dbReference>
<dbReference type="Pfam" id="PF23559">
    <property type="entry name" value="WHD_DRP"/>
    <property type="match status" value="1"/>
</dbReference>
<dbReference type="eggNOG" id="KOG4658">
    <property type="taxonomic scope" value="Eukaryota"/>
</dbReference>
<evidence type="ECO:0000259" key="10">
    <source>
        <dbReference type="Pfam" id="PF23559"/>
    </source>
</evidence>
<dbReference type="Gramene" id="ORUFI12G09020.1">
    <property type="protein sequence ID" value="ORUFI12G09020.1"/>
    <property type="gene ID" value="ORUFI12G09020"/>
</dbReference>
<dbReference type="SUPFAM" id="SSF52047">
    <property type="entry name" value="RNI-like"/>
    <property type="match status" value="1"/>
</dbReference>
<evidence type="ECO:0000256" key="6">
    <source>
        <dbReference type="ARBA" id="ARBA00023054"/>
    </source>
</evidence>
<protein>
    <submittedName>
        <fullName evidence="12">Uncharacterized protein</fullName>
    </submittedName>
</protein>
<name>A0A0E0RFU2_ORYRU</name>
<feature type="domain" description="NB-ARC" evidence="8">
    <location>
        <begin position="173"/>
        <end position="328"/>
    </location>
</feature>
<dbReference type="GO" id="GO:0009626">
    <property type="term" value="P:plant-type hypersensitive response"/>
    <property type="evidence" value="ECO:0007669"/>
    <property type="project" value="UniProtKB-ARBA"/>
</dbReference>
<accession>A0A0E0RFU2</accession>
<dbReference type="OMA" id="DMERIPK"/>
<evidence type="ECO:0000313" key="12">
    <source>
        <dbReference type="EnsemblPlants" id="ORUFI12G09020.1"/>
    </source>
</evidence>
<feature type="coiled-coil region" evidence="7">
    <location>
        <begin position="52"/>
        <end position="79"/>
    </location>
</feature>
<evidence type="ECO:0000256" key="2">
    <source>
        <dbReference type="ARBA" id="ARBA00022614"/>
    </source>
</evidence>
<keyword evidence="5" id="KW-0611">Plant defense</keyword>
<comment type="similarity">
    <text evidence="1">Belongs to the disease resistance NB-LRR family.</text>
</comment>
<reference evidence="13" key="1">
    <citation type="submission" date="2013-06" db="EMBL/GenBank/DDBJ databases">
        <authorList>
            <person name="Zhao Q."/>
        </authorList>
    </citation>
    <scope>NUCLEOTIDE SEQUENCE</scope>
    <source>
        <strain evidence="13">cv. W1943</strain>
    </source>
</reference>
<dbReference type="GO" id="GO:0042742">
    <property type="term" value="P:defense response to bacterium"/>
    <property type="evidence" value="ECO:0007669"/>
    <property type="project" value="UniProtKB-ARBA"/>
</dbReference>
<dbReference type="AlphaFoldDB" id="A0A0E0RFU2"/>
<sequence>MAGAIVSVSTGALSTLLPKLSLLIQGEYKLLKGVKGGISFLKDELTSMHTLLVKLANNEENLDEQVKDWRNKVRELSYDIEDCIDLFLHKVSSSNAKAGLVRKTAAKIRKLWSRHKIANLIEELKARVIEESDRRLRYNFEEVADNFSHVQIDPRLPALYVEAEKLVRIDGPREKIIEWLEKDESQKLKVVCIVGFGGLGKTTLANQVYHKMKVSRNPNMTKILVDLLKELGSRVDTSDDERQLICKLRTFLQRKRYLVIVDDIWSAKAWEVVKCALPENNLCSRVISTTRNADVATSCCSCLAGYIHNMQPLTEQDSQKLFFKRIFGDKSACPPYLEQVSHGIISKCHGLPLAIISIASLLAGKSHMKEQWEQVHNSIGFVFSQQGIRDILLLSYYDLPINLKTCLLYLKDYKIDREELIWRWIAEGFISEVKGQTLDQIADNYFNDLVNRSMIQPFDIKYDGRADACKLHDMVLDLIISLSTQENFTTIMEGQQYKCSSNKIRRLSVHSKYLEDEVMQEIMMNCSQVRSISFYELQDQEISLLSTLNSLRVLAFNNSHHLGNKSIKYLGRFFQLTYLSIASRGITDLPEQIGGLQNLLTLDIRGSSVEKLPSTIGCLKNLVRLLVNEAVKLPNEVGDLQALQQLSFAGNYNSIVFVEQLKRLANLRAISIRLHDSARLGHHDMARYMEALKSSLAVMDKQGIQSLEISCFDSVIGEKLMDLLCYSPCLQRLVIHGCCIGLLSKQMTLLVNLRHLEIWVRNIKQDDLCVLGSIPTLLFFREQCLSSDGSLEFRAHESDCKMGFEFSLKHLASLEHLKVTIFCHVATRSRVEAAEASVRNAASAHPGCPIFEINRCGEQNMVDDKVDKEEILKDIDAHEVVRRDMNN</sequence>
<dbReference type="InterPro" id="IPR044974">
    <property type="entry name" value="Disease_R_plants"/>
</dbReference>
<feature type="domain" description="Disease resistance R13L4/SHOC-2-like LRR" evidence="11">
    <location>
        <begin position="528"/>
        <end position="781"/>
    </location>
</feature>
<dbReference type="STRING" id="4529.A0A0E0RFU2"/>
<dbReference type="Pfam" id="PF18052">
    <property type="entry name" value="Rx_N"/>
    <property type="match status" value="1"/>
</dbReference>
<dbReference type="InterPro" id="IPR041118">
    <property type="entry name" value="Rx_N"/>
</dbReference>
<dbReference type="Pfam" id="PF23598">
    <property type="entry name" value="LRR_14"/>
    <property type="match status" value="1"/>
</dbReference>
<evidence type="ECO:0000259" key="11">
    <source>
        <dbReference type="Pfam" id="PF23598"/>
    </source>
</evidence>
<keyword evidence="4" id="KW-0547">Nucleotide-binding</keyword>
<keyword evidence="2" id="KW-0433">Leucine-rich repeat</keyword>
<dbReference type="EnsemblPlants" id="ORUFI12G09020.1">
    <property type="protein sequence ID" value="ORUFI12G09020.1"/>
    <property type="gene ID" value="ORUFI12G09020"/>
</dbReference>
<dbReference type="InterPro" id="IPR038005">
    <property type="entry name" value="RX-like_CC"/>
</dbReference>
<dbReference type="InterPro" id="IPR042197">
    <property type="entry name" value="Apaf_helical"/>
</dbReference>
<feature type="domain" description="Disease resistance protein winged helix" evidence="10">
    <location>
        <begin position="409"/>
        <end position="479"/>
    </location>
</feature>
<evidence type="ECO:0000259" key="9">
    <source>
        <dbReference type="Pfam" id="PF18052"/>
    </source>
</evidence>
<dbReference type="GO" id="GO:0002758">
    <property type="term" value="P:innate immune response-activating signaling pathway"/>
    <property type="evidence" value="ECO:0007669"/>
    <property type="project" value="UniProtKB-ARBA"/>
</dbReference>
<dbReference type="PRINTS" id="PR00364">
    <property type="entry name" value="DISEASERSIST"/>
</dbReference>
<evidence type="ECO:0000259" key="8">
    <source>
        <dbReference type="Pfam" id="PF00931"/>
    </source>
</evidence>
<evidence type="ECO:0000313" key="13">
    <source>
        <dbReference type="Proteomes" id="UP000008022"/>
    </source>
</evidence>
<organism evidence="12 13">
    <name type="scientific">Oryza rufipogon</name>
    <name type="common">Brownbeard rice</name>
    <name type="synonym">Asian wild rice</name>
    <dbReference type="NCBI Taxonomy" id="4529"/>
    <lineage>
        <taxon>Eukaryota</taxon>
        <taxon>Viridiplantae</taxon>
        <taxon>Streptophyta</taxon>
        <taxon>Embryophyta</taxon>
        <taxon>Tracheophyta</taxon>
        <taxon>Spermatophyta</taxon>
        <taxon>Magnoliopsida</taxon>
        <taxon>Liliopsida</taxon>
        <taxon>Poales</taxon>
        <taxon>Poaceae</taxon>
        <taxon>BOP clade</taxon>
        <taxon>Oryzoideae</taxon>
        <taxon>Oryzeae</taxon>
        <taxon>Oryzinae</taxon>
        <taxon>Oryza</taxon>
    </lineage>
</organism>